<dbReference type="Proteomes" id="UP000004893">
    <property type="component" value="Unassembled WGS sequence"/>
</dbReference>
<dbReference type="STRING" id="553973.CLOHYLEM_06373"/>
<dbReference type="Gene3D" id="3.20.20.70">
    <property type="entry name" value="Aldolase class I"/>
    <property type="match status" value="1"/>
</dbReference>
<comment type="caution">
    <text evidence="1">The sequence shown here is derived from an EMBL/GenBank/DDBJ whole genome shotgun (WGS) entry which is preliminary data.</text>
</comment>
<dbReference type="eggNOG" id="COG0274">
    <property type="taxonomic scope" value="Bacteria"/>
</dbReference>
<reference evidence="1" key="1">
    <citation type="submission" date="2009-02" db="EMBL/GenBank/DDBJ databases">
        <authorList>
            <person name="Fulton L."/>
            <person name="Clifton S."/>
            <person name="Fulton B."/>
            <person name="Xu J."/>
            <person name="Minx P."/>
            <person name="Pepin K.H."/>
            <person name="Johnson M."/>
            <person name="Bhonagiri V."/>
            <person name="Nash W.E."/>
            <person name="Mardis E.R."/>
            <person name="Wilson R.K."/>
        </authorList>
    </citation>
    <scope>NUCLEOTIDE SEQUENCE [LARGE SCALE GENOMIC DNA]</scope>
    <source>
        <strain evidence="1">DSM 15053</strain>
    </source>
</reference>
<name>C0C2R7_9FIRM</name>
<dbReference type="AlphaFoldDB" id="C0C2R7"/>
<dbReference type="InterPro" id="IPR013785">
    <property type="entry name" value="Aldolase_TIM"/>
</dbReference>
<protein>
    <submittedName>
        <fullName evidence="1">Deoxyribose-phosphate aldolase</fullName>
    </submittedName>
</protein>
<evidence type="ECO:0000313" key="1">
    <source>
        <dbReference type="EMBL" id="EEG73691.1"/>
    </source>
</evidence>
<keyword evidence="2" id="KW-1185">Reference proteome</keyword>
<dbReference type="GO" id="GO:0016829">
    <property type="term" value="F:lyase activity"/>
    <property type="evidence" value="ECO:0007669"/>
    <property type="project" value="InterPro"/>
</dbReference>
<dbReference type="SUPFAM" id="SSF51569">
    <property type="entry name" value="Aldolase"/>
    <property type="match status" value="1"/>
</dbReference>
<sequence>MTGGTGDMFDFSTVQDKKIADRVFAEAKEFLSLCHFGLQGITRTEDDVIKIVEKLKETRMAPLAFDTEMQFVPLVRELFSDYCCKVRLHCAVSYPMGRLVSDSKMHALDRLRTMEVDDVCVCLDWQAIFSGRYKDVEKEAARIVDEFQNDFYRVALVIPATLMSDTQIIETCRALDEAGTVSVKVNPGAALGVSFEEVALIKRMFPNRFDIHPSGNIRTLSDVLRYREMGCNNIHTAAALEITDDFIVKKLKEYGGI</sequence>
<accession>C0C2R7</accession>
<reference evidence="1" key="2">
    <citation type="submission" date="2013-06" db="EMBL/GenBank/DDBJ databases">
        <title>Draft genome sequence of Clostridium hylemonae (DSM 15053).</title>
        <authorList>
            <person name="Sudarsanam P."/>
            <person name="Ley R."/>
            <person name="Guruge J."/>
            <person name="Turnbaugh P.J."/>
            <person name="Mahowald M."/>
            <person name="Liep D."/>
            <person name="Gordon J."/>
        </authorList>
    </citation>
    <scope>NUCLEOTIDE SEQUENCE</scope>
    <source>
        <strain evidence="1">DSM 15053</strain>
    </source>
</reference>
<dbReference type="InterPro" id="IPR002915">
    <property type="entry name" value="DeoC/FbaB/LacD_aldolase"/>
</dbReference>
<dbReference type="EMBL" id="ABYI02000023">
    <property type="protein sequence ID" value="EEG73691.1"/>
    <property type="molecule type" value="Genomic_DNA"/>
</dbReference>
<gene>
    <name evidence="1" type="ORF">CLOHYLEM_06373</name>
</gene>
<dbReference type="HOGENOM" id="CLU_1080550_0_0_9"/>
<dbReference type="SMART" id="SM01133">
    <property type="entry name" value="DeoC"/>
    <property type="match status" value="1"/>
</dbReference>
<proteinExistence type="predicted"/>
<dbReference type="CDD" id="cd00945">
    <property type="entry name" value="Aldolase_Class_I"/>
    <property type="match status" value="1"/>
</dbReference>
<evidence type="ECO:0000313" key="2">
    <source>
        <dbReference type="Proteomes" id="UP000004893"/>
    </source>
</evidence>
<organism evidence="1 2">
    <name type="scientific">[Clostridium] hylemonae DSM 15053</name>
    <dbReference type="NCBI Taxonomy" id="553973"/>
    <lineage>
        <taxon>Bacteria</taxon>
        <taxon>Bacillati</taxon>
        <taxon>Bacillota</taxon>
        <taxon>Clostridia</taxon>
        <taxon>Lachnospirales</taxon>
        <taxon>Lachnospiraceae</taxon>
    </lineage>
</organism>